<dbReference type="Gene3D" id="3.40.50.10320">
    <property type="entry name" value="LmbE-like"/>
    <property type="match status" value="1"/>
</dbReference>
<comment type="caution">
    <text evidence="4">The sequence shown here is derived from an EMBL/GenBank/DDBJ whole genome shotgun (WGS) entry which is preliminary data.</text>
</comment>
<dbReference type="SUPFAM" id="SSF102588">
    <property type="entry name" value="LmbE-like"/>
    <property type="match status" value="1"/>
</dbReference>
<evidence type="ECO:0000256" key="1">
    <source>
        <dbReference type="ARBA" id="ARBA00001947"/>
    </source>
</evidence>
<dbReference type="Gene3D" id="2.60.40.10">
    <property type="entry name" value="Immunoglobulins"/>
    <property type="match status" value="1"/>
</dbReference>
<dbReference type="STRING" id="1742358.GCA_001439605_02154"/>
<dbReference type="SUPFAM" id="SSF52317">
    <property type="entry name" value="Class I glutamine amidotransferase-like"/>
    <property type="match status" value="1"/>
</dbReference>
<keyword evidence="5" id="KW-1185">Reference proteome</keyword>
<feature type="domain" description="Alpha-galactosidase NEW3" evidence="3">
    <location>
        <begin position="400"/>
        <end position="463"/>
    </location>
</feature>
<dbReference type="InterPro" id="IPR003737">
    <property type="entry name" value="GlcNAc_PI_deacetylase-related"/>
</dbReference>
<dbReference type="InterPro" id="IPR029062">
    <property type="entry name" value="Class_I_gatase-like"/>
</dbReference>
<dbReference type="Pfam" id="PF10633">
    <property type="entry name" value="NPCBM_assoc"/>
    <property type="match status" value="1"/>
</dbReference>
<evidence type="ECO:0000313" key="4">
    <source>
        <dbReference type="EMBL" id="TCJ06320.1"/>
    </source>
</evidence>
<dbReference type="EMBL" id="SJTH01000001">
    <property type="protein sequence ID" value="TCJ06320.1"/>
    <property type="molecule type" value="Genomic_DNA"/>
</dbReference>
<feature type="chain" id="PRO_5020973573" description="Alpha-galactosidase NEW3 domain-containing protein" evidence="2">
    <location>
        <begin position="31"/>
        <end position="842"/>
    </location>
</feature>
<keyword evidence="2" id="KW-0732">Signal</keyword>
<gene>
    <name evidence="4" type="ORF">E0Y62_00480</name>
</gene>
<sequence>MKGVSNLKKYFSWLLSFLLIVSLWPIASHATDTQEPDVDLWNAVKPLETTVTFVNTGAHPDDERSDFLAYLSRGLGVKTSSLIANRGEGGQNEIGSELDNGLGIIRSREMIEAAKITGVKAYHLSETTSDAIYDFGFSKTPDETLENWGQDLTYERLIRFIRTYQPDIVMPSFRNVDTQHGHHRAMEILSEKAFKDAANPAIFPEQLKEGLSVWQVKKLYLPAESKDTATTSIEIGKYDPIYKMTYPQLGEESRYMHKSQGMGSDIPAEPRQVHLELLESAVDTNGSSDLFAGIPYNFKEWAQKLPKQEKDLQVHFTKLQESLNSIISAYPNNDQVFEKTQKALKDVRQLQEKTDKAKLDPQVKSDLLHKLSLKEEQLQTASVEASELSIETSPETNILTKGQKTTVNVSIQNNGKKKIKKVAAELVVPKNWKVSKTKSPKDLDPGKKVELQYEVQVPKDAEYYHAYLDSVIRTKVQYEFNGTQTSQINELKETIAVLPDVGITLSPEDIVVNSADVQEEIPVKVKVKNYFDGKNTSSVSLIVPEGWKVSPSKEEVAFTAQLEEKEVAFKLTPPSDIQDGNFTIRAEATANGQTFDSTVQEISYDHIGTFYYMYPAQVNGVAFELLKNDQLKIGYIDSGFDKVADYLANTGFNITKLTEADLATGDLSQYDTIVTGIRAYLSREDLVKNNDRLHKYVENGGHLVVQYHKPNDGWDAEKTAPYPLTIGNPSIKWRVTDENAKVTVLNPESSLFTYPNKITDSDWANWVQERGLYYPMKWDSSYETFVRMGDPNEDPFDGGILMAKHGKGTYLYTNLVFYRQIQGQVPGGYRIFTNLISYGANQ</sequence>
<feature type="signal peptide" evidence="2">
    <location>
        <begin position="1"/>
        <end position="30"/>
    </location>
</feature>
<proteinExistence type="predicted"/>
<protein>
    <recommendedName>
        <fullName evidence="3">Alpha-galactosidase NEW3 domain-containing protein</fullName>
    </recommendedName>
</protein>
<dbReference type="InterPro" id="IPR024078">
    <property type="entry name" value="LmbE-like_dom_sf"/>
</dbReference>
<dbReference type="Proteomes" id="UP000293846">
    <property type="component" value="Unassembled WGS sequence"/>
</dbReference>
<dbReference type="OrthoDB" id="9759749at2"/>
<evidence type="ECO:0000259" key="3">
    <source>
        <dbReference type="Pfam" id="PF10633"/>
    </source>
</evidence>
<dbReference type="Pfam" id="PF02585">
    <property type="entry name" value="PIG-L"/>
    <property type="match status" value="1"/>
</dbReference>
<dbReference type="InterPro" id="IPR013783">
    <property type="entry name" value="Ig-like_fold"/>
</dbReference>
<dbReference type="InterPro" id="IPR018905">
    <property type="entry name" value="A-galactase_NEW3"/>
</dbReference>
<accession>A0A4R1B646</accession>
<name>A0A4R1B646_9BACI</name>
<reference evidence="4 5" key="1">
    <citation type="submission" date="2019-03" db="EMBL/GenBank/DDBJ databases">
        <authorList>
            <person name="Jensen L."/>
            <person name="Storgaard J."/>
            <person name="Sulaj E."/>
            <person name="Schramm A."/>
            <person name="Marshall I.P.G."/>
        </authorList>
    </citation>
    <scope>NUCLEOTIDE SEQUENCE [LARGE SCALE GENOMIC DNA]</scope>
    <source>
        <strain evidence="4 5">2017H2G3</strain>
    </source>
</reference>
<dbReference type="AlphaFoldDB" id="A0A4R1B646"/>
<organism evidence="4 5">
    <name type="scientific">Cytobacillus praedii</name>
    <dbReference type="NCBI Taxonomy" id="1742358"/>
    <lineage>
        <taxon>Bacteria</taxon>
        <taxon>Bacillati</taxon>
        <taxon>Bacillota</taxon>
        <taxon>Bacilli</taxon>
        <taxon>Bacillales</taxon>
        <taxon>Bacillaceae</taxon>
        <taxon>Cytobacillus</taxon>
    </lineage>
</organism>
<comment type="cofactor">
    <cofactor evidence="1">
        <name>Zn(2+)</name>
        <dbReference type="ChEBI" id="CHEBI:29105"/>
    </cofactor>
</comment>
<evidence type="ECO:0000256" key="2">
    <source>
        <dbReference type="SAM" id="SignalP"/>
    </source>
</evidence>
<evidence type="ECO:0000313" key="5">
    <source>
        <dbReference type="Proteomes" id="UP000293846"/>
    </source>
</evidence>